<proteinExistence type="predicted"/>
<dbReference type="PANTHER" id="PTHR33420">
    <property type="entry name" value="FIMBRIAL SUBUNIT ELFA-RELATED"/>
    <property type="match status" value="1"/>
</dbReference>
<dbReference type="InterPro" id="IPR050263">
    <property type="entry name" value="Bact_Fimbrial_Adh_Pro"/>
</dbReference>
<dbReference type="SUPFAM" id="SSF49401">
    <property type="entry name" value="Bacterial adhesins"/>
    <property type="match status" value="1"/>
</dbReference>
<gene>
    <name evidence="3" type="ORF">FLP03_15550</name>
</gene>
<dbReference type="InterPro" id="IPR036937">
    <property type="entry name" value="Adhesion_dom_fimbrial_sf"/>
</dbReference>
<protein>
    <submittedName>
        <fullName evidence="3">Fimbrial protein</fullName>
    </submittedName>
</protein>
<dbReference type="GO" id="GO:0043709">
    <property type="term" value="P:cell adhesion involved in single-species biofilm formation"/>
    <property type="evidence" value="ECO:0007669"/>
    <property type="project" value="TreeGrafter"/>
</dbReference>
<dbReference type="EMBL" id="AAILJL010000012">
    <property type="protein sequence ID" value="ECF4923581.1"/>
    <property type="molecule type" value="Genomic_DNA"/>
</dbReference>
<reference evidence="3" key="1">
    <citation type="submission" date="2019-07" db="EMBL/GenBank/DDBJ databases">
        <authorList>
            <consortium name="GenomeTrakr network: Whole genome sequencing for foodborne pathogen traceback"/>
        </authorList>
    </citation>
    <scope>NUCLEOTIDE SEQUENCE [LARGE SCALE GENOMIC DNA]</scope>
    <source>
        <strain evidence="3">FDA00014297</strain>
    </source>
</reference>
<dbReference type="Pfam" id="PF00419">
    <property type="entry name" value="Fimbrial"/>
    <property type="match status" value="1"/>
</dbReference>
<name>A0A5Y2QNQ3_SALER</name>
<feature type="domain" description="Fimbrial-type adhesion" evidence="2">
    <location>
        <begin position="55"/>
        <end position="189"/>
    </location>
</feature>
<feature type="signal peptide" evidence="1">
    <location>
        <begin position="1"/>
        <end position="21"/>
    </location>
</feature>
<keyword evidence="1" id="KW-0732">Signal</keyword>
<dbReference type="Proteomes" id="UP000839641">
    <property type="component" value="Unassembled WGS sequence"/>
</dbReference>
<organism evidence="3">
    <name type="scientific">Salmonella enterica subsp. arizonae</name>
    <dbReference type="NCBI Taxonomy" id="59203"/>
    <lineage>
        <taxon>Bacteria</taxon>
        <taxon>Pseudomonadati</taxon>
        <taxon>Pseudomonadota</taxon>
        <taxon>Gammaproteobacteria</taxon>
        <taxon>Enterobacterales</taxon>
        <taxon>Enterobacteriaceae</taxon>
        <taxon>Salmonella</taxon>
    </lineage>
</organism>
<dbReference type="AlphaFoldDB" id="A0A5Y2QNQ3"/>
<dbReference type="InterPro" id="IPR008966">
    <property type="entry name" value="Adhesion_dom_sf"/>
</dbReference>
<sequence>MKRILATVPLISLCLPLVSKADPTPNNVDVDFIATVTATTCTITIVKDGGVDISNDGNSQYSLSIPDVGLDKIIAADETAQANFKLVASDCSSGLGTINMKIQGDTVSGALIKNQSSTAPVAANIGMGLKLRNAADSAFITPNNTATYSWTSDNISNGLPMTVALRETATNQGSTDNFTAKATFNFTYQ</sequence>
<dbReference type="PANTHER" id="PTHR33420:SF33">
    <property type="entry name" value="MINOR FIMBRIAL SUBUNIT"/>
    <property type="match status" value="1"/>
</dbReference>
<dbReference type="InterPro" id="IPR000259">
    <property type="entry name" value="Adhesion_dom_fimbrial"/>
</dbReference>
<comment type="caution">
    <text evidence="3">The sequence shown here is derived from an EMBL/GenBank/DDBJ whole genome shotgun (WGS) entry which is preliminary data.</text>
</comment>
<accession>A0A5Y2QNQ3</accession>
<evidence type="ECO:0000259" key="2">
    <source>
        <dbReference type="Pfam" id="PF00419"/>
    </source>
</evidence>
<evidence type="ECO:0000313" key="3">
    <source>
        <dbReference type="EMBL" id="ECF4923581.1"/>
    </source>
</evidence>
<evidence type="ECO:0000256" key="1">
    <source>
        <dbReference type="SAM" id="SignalP"/>
    </source>
</evidence>
<dbReference type="GO" id="GO:0009289">
    <property type="term" value="C:pilus"/>
    <property type="evidence" value="ECO:0007669"/>
    <property type="project" value="InterPro"/>
</dbReference>
<feature type="chain" id="PRO_5024998795" evidence="1">
    <location>
        <begin position="22"/>
        <end position="189"/>
    </location>
</feature>
<dbReference type="Gene3D" id="2.60.40.1090">
    <property type="entry name" value="Fimbrial-type adhesion domain"/>
    <property type="match status" value="1"/>
</dbReference>